<comment type="caution">
    <text evidence="3">The sequence shown here is derived from an EMBL/GenBank/DDBJ whole genome shotgun (WGS) entry which is preliminary data.</text>
</comment>
<dbReference type="AlphaFoldDB" id="A0A923MPC1"/>
<feature type="transmembrane region" description="Helical" evidence="1">
    <location>
        <begin position="43"/>
        <end position="68"/>
    </location>
</feature>
<dbReference type="RefSeq" id="WP_187074816.1">
    <property type="nucleotide sequence ID" value="NZ_JACORT010000001.1"/>
</dbReference>
<dbReference type="Proteomes" id="UP000608513">
    <property type="component" value="Unassembled WGS sequence"/>
</dbReference>
<reference evidence="3" key="1">
    <citation type="submission" date="2020-08" db="EMBL/GenBank/DDBJ databases">
        <title>Ramlibacter sp. USB13 16S ribosomal RNA gene genome sequencing and assembly.</title>
        <authorList>
            <person name="Kang M."/>
        </authorList>
    </citation>
    <scope>NUCLEOTIDE SEQUENCE</scope>
    <source>
        <strain evidence="3">USB13</strain>
    </source>
</reference>
<sequence>MKLRIRNQKDVAAGVVYVLAGAGFSLGALNYKLGDAARMGPGWFPFWVGILLVLVGIATAAAGVRVHAAEEHVKRPEFGTIAWILGAVVLFGVLLQHAGLVLSLAVLVIVSSLGSHEFKWRATLVNAAVLIAFSVGVFIRGIHLQIPLWPTFLQ</sequence>
<evidence type="ECO:0000313" key="4">
    <source>
        <dbReference type="Proteomes" id="UP000608513"/>
    </source>
</evidence>
<evidence type="ECO:0000259" key="2">
    <source>
        <dbReference type="Pfam" id="PF07331"/>
    </source>
</evidence>
<organism evidence="3 4">
    <name type="scientific">Ramlibacter cellulosilyticus</name>
    <dbReference type="NCBI Taxonomy" id="2764187"/>
    <lineage>
        <taxon>Bacteria</taxon>
        <taxon>Pseudomonadati</taxon>
        <taxon>Pseudomonadota</taxon>
        <taxon>Betaproteobacteria</taxon>
        <taxon>Burkholderiales</taxon>
        <taxon>Comamonadaceae</taxon>
        <taxon>Ramlibacter</taxon>
    </lineage>
</organism>
<evidence type="ECO:0000313" key="3">
    <source>
        <dbReference type="EMBL" id="MBC5782099.1"/>
    </source>
</evidence>
<keyword evidence="1" id="KW-0472">Membrane</keyword>
<keyword evidence="1" id="KW-1133">Transmembrane helix</keyword>
<dbReference type="InterPro" id="IPR009936">
    <property type="entry name" value="DUF1468"/>
</dbReference>
<accession>A0A923MPC1</accession>
<evidence type="ECO:0000256" key="1">
    <source>
        <dbReference type="SAM" id="Phobius"/>
    </source>
</evidence>
<proteinExistence type="predicted"/>
<name>A0A923MPC1_9BURK</name>
<feature type="domain" description="DUF1468" evidence="2">
    <location>
        <begin position="12"/>
        <end position="147"/>
    </location>
</feature>
<gene>
    <name evidence="3" type="ORF">H8N03_04025</name>
</gene>
<protein>
    <submittedName>
        <fullName evidence="3">Tripartite tricarboxylate transporter TctB family protein</fullName>
    </submittedName>
</protein>
<keyword evidence="4" id="KW-1185">Reference proteome</keyword>
<feature type="transmembrane region" description="Helical" evidence="1">
    <location>
        <begin position="80"/>
        <end position="110"/>
    </location>
</feature>
<feature type="transmembrane region" description="Helical" evidence="1">
    <location>
        <begin position="12"/>
        <end position="31"/>
    </location>
</feature>
<feature type="transmembrane region" description="Helical" evidence="1">
    <location>
        <begin position="122"/>
        <end position="139"/>
    </location>
</feature>
<dbReference type="EMBL" id="JACORT010000001">
    <property type="protein sequence ID" value="MBC5782099.1"/>
    <property type="molecule type" value="Genomic_DNA"/>
</dbReference>
<dbReference type="Pfam" id="PF07331">
    <property type="entry name" value="TctB"/>
    <property type="match status" value="1"/>
</dbReference>
<keyword evidence="1" id="KW-0812">Transmembrane</keyword>